<dbReference type="EMBL" id="CP144053">
    <property type="protein sequence ID" value="WWD17279.1"/>
    <property type="molecule type" value="Genomic_DNA"/>
</dbReference>
<reference evidence="2" key="2">
    <citation type="submission" date="2024-01" db="EMBL/GenBank/DDBJ databases">
        <title>Comparative genomics of Cryptococcus and Kwoniella reveals pathogenesis evolution and contrasting modes of karyotype evolution via chromosome fusion or intercentromeric recombination.</title>
        <authorList>
            <person name="Coelho M.A."/>
            <person name="David-Palma M."/>
            <person name="Shea T."/>
            <person name="Bowers K."/>
            <person name="McGinley-Smith S."/>
            <person name="Mohammad A.W."/>
            <person name="Gnirke A."/>
            <person name="Yurkov A.M."/>
            <person name="Nowrousian M."/>
            <person name="Sun S."/>
            <person name="Cuomo C.A."/>
            <person name="Heitman J."/>
        </authorList>
    </citation>
    <scope>NUCLEOTIDE SEQUENCE</scope>
    <source>
        <strain evidence="2">CBS 12478</strain>
    </source>
</reference>
<keyword evidence="3" id="KW-1185">Reference proteome</keyword>
<sequence>MNGQDSNYPNSPYDSQHWWEGPPRANDGQDLTERFGGLSIDESDQSYCNPAPSSGGSTGIPEEFRSVRESLAKAKEARLKAEGMTGKGTAAAEARDMDTHQSLPLDVYRETFKSALGVAMAVAKATATAITPPMALALALALPTTLPMAIGKVLAPILKVRVPMPTRDSTQLRERHGTTVGIRTRLTKMKRRKGECRVRWD</sequence>
<accession>A0A5M6C5D3</accession>
<evidence type="ECO:0000313" key="3">
    <source>
        <dbReference type="Proteomes" id="UP000322225"/>
    </source>
</evidence>
<dbReference type="GeneID" id="43586459"/>
<name>A0A5M6C5D3_9TREE</name>
<reference evidence="2" key="1">
    <citation type="submission" date="2017-08" db="EMBL/GenBank/DDBJ databases">
        <authorList>
            <person name="Cuomo C."/>
            <person name="Billmyre B."/>
            <person name="Heitman J."/>
        </authorList>
    </citation>
    <scope>NUCLEOTIDE SEQUENCE</scope>
    <source>
        <strain evidence="2">CBS 12478</strain>
    </source>
</reference>
<proteinExistence type="predicted"/>
<gene>
    <name evidence="2" type="ORF">CI109_101719</name>
</gene>
<evidence type="ECO:0000313" key="2">
    <source>
        <dbReference type="EMBL" id="WWD17279.1"/>
    </source>
</evidence>
<feature type="compositionally biased region" description="Polar residues" evidence="1">
    <location>
        <begin position="45"/>
        <end position="55"/>
    </location>
</feature>
<protein>
    <submittedName>
        <fullName evidence="2">Uncharacterized protein</fullName>
    </submittedName>
</protein>
<feature type="region of interest" description="Disordered" evidence="1">
    <location>
        <begin position="1"/>
        <end position="61"/>
    </location>
</feature>
<dbReference type="KEGG" id="ksn:43586459"/>
<feature type="compositionally biased region" description="Polar residues" evidence="1">
    <location>
        <begin position="1"/>
        <end position="14"/>
    </location>
</feature>
<dbReference type="AlphaFoldDB" id="A0A5M6C5D3"/>
<dbReference type="Proteomes" id="UP000322225">
    <property type="component" value="Chromosome 3"/>
</dbReference>
<organism evidence="2 3">
    <name type="scientific">Kwoniella shandongensis</name>
    <dbReference type="NCBI Taxonomy" id="1734106"/>
    <lineage>
        <taxon>Eukaryota</taxon>
        <taxon>Fungi</taxon>
        <taxon>Dikarya</taxon>
        <taxon>Basidiomycota</taxon>
        <taxon>Agaricomycotina</taxon>
        <taxon>Tremellomycetes</taxon>
        <taxon>Tremellales</taxon>
        <taxon>Cryptococcaceae</taxon>
        <taxon>Kwoniella</taxon>
    </lineage>
</organism>
<evidence type="ECO:0000256" key="1">
    <source>
        <dbReference type="SAM" id="MobiDB-lite"/>
    </source>
</evidence>
<dbReference type="RefSeq" id="XP_031863285.1">
    <property type="nucleotide sequence ID" value="XM_032002348.1"/>
</dbReference>